<dbReference type="EMBL" id="JARYMX010000005">
    <property type="protein sequence ID" value="KAJ9547517.1"/>
    <property type="molecule type" value="Genomic_DNA"/>
</dbReference>
<dbReference type="PANTHER" id="PTHR46250">
    <property type="entry name" value="MYB/SANT-LIKE DNA-BINDING DOMAIN PROTEIN-RELATED"/>
    <property type="match status" value="1"/>
</dbReference>
<evidence type="ECO:0000313" key="2">
    <source>
        <dbReference type="Proteomes" id="UP001172457"/>
    </source>
</evidence>
<organism evidence="1 2">
    <name type="scientific">Centaurea solstitialis</name>
    <name type="common">yellow star-thistle</name>
    <dbReference type="NCBI Taxonomy" id="347529"/>
    <lineage>
        <taxon>Eukaryota</taxon>
        <taxon>Viridiplantae</taxon>
        <taxon>Streptophyta</taxon>
        <taxon>Embryophyta</taxon>
        <taxon>Tracheophyta</taxon>
        <taxon>Spermatophyta</taxon>
        <taxon>Magnoliopsida</taxon>
        <taxon>eudicotyledons</taxon>
        <taxon>Gunneridae</taxon>
        <taxon>Pentapetalae</taxon>
        <taxon>asterids</taxon>
        <taxon>campanulids</taxon>
        <taxon>Asterales</taxon>
        <taxon>Asteraceae</taxon>
        <taxon>Carduoideae</taxon>
        <taxon>Cardueae</taxon>
        <taxon>Centaureinae</taxon>
        <taxon>Centaurea</taxon>
    </lineage>
</organism>
<comment type="caution">
    <text evidence="1">The sequence shown here is derived from an EMBL/GenBank/DDBJ whole genome shotgun (WGS) entry which is preliminary data.</text>
</comment>
<accession>A0AA38W5J4</accession>
<evidence type="ECO:0000313" key="1">
    <source>
        <dbReference type="EMBL" id="KAJ9547517.1"/>
    </source>
</evidence>
<reference evidence="1" key="1">
    <citation type="submission" date="2023-03" db="EMBL/GenBank/DDBJ databases">
        <title>Chromosome-scale reference genome and RAD-based genetic map of yellow starthistle (Centaurea solstitialis) reveal putative structural variation and QTLs associated with invader traits.</title>
        <authorList>
            <person name="Reatini B."/>
            <person name="Cang F.A."/>
            <person name="Jiang Q."/>
            <person name="Mckibben M.T.W."/>
            <person name="Barker M.S."/>
            <person name="Rieseberg L.H."/>
            <person name="Dlugosch K.M."/>
        </authorList>
    </citation>
    <scope>NUCLEOTIDE SEQUENCE</scope>
    <source>
        <strain evidence="1">CAN-66</strain>
        <tissue evidence="1">Leaf</tissue>
    </source>
</reference>
<protein>
    <submittedName>
        <fullName evidence="1">Uncharacterized protein</fullName>
    </submittedName>
</protein>
<dbReference type="Proteomes" id="UP001172457">
    <property type="component" value="Chromosome 5"/>
</dbReference>
<gene>
    <name evidence="1" type="ORF">OSB04_020060</name>
</gene>
<name>A0AA38W5J4_9ASTR</name>
<dbReference type="AlphaFoldDB" id="A0AA38W5J4"/>
<dbReference type="PANTHER" id="PTHR46250:SF17">
    <property type="entry name" value="MYB_SANT-LIKE DOMAIN-CONTAINING PROTEIN"/>
    <property type="match status" value="1"/>
</dbReference>
<sequence>MASCRRLPEKIGFCRKKSRRKNLAGEVDQVAGMTGYRVHKDASRSKNKTFPYYEDLCIVFGKDRAQGNRARDLLRWSKR</sequence>
<proteinExistence type="predicted"/>
<keyword evidence="2" id="KW-1185">Reference proteome</keyword>